<evidence type="ECO:0000259" key="2">
    <source>
        <dbReference type="PROSITE" id="PS50056"/>
    </source>
</evidence>
<dbReference type="PROSITE" id="PS50953">
    <property type="entry name" value="KID"/>
    <property type="match status" value="1"/>
</dbReference>
<dbReference type="Gene3D" id="3.90.190.10">
    <property type="entry name" value="Protein tyrosine phosphatase superfamily"/>
    <property type="match status" value="1"/>
</dbReference>
<dbReference type="FunFam" id="3.90.190.10:FF:000081">
    <property type="entry name" value="Tyrosine phosphatase type IVA"/>
    <property type="match status" value="1"/>
</dbReference>
<gene>
    <name evidence="4" type="ORF">QE152_g27157</name>
</gene>
<protein>
    <submittedName>
        <fullName evidence="4">PKID domain</fullName>
    </submittedName>
</protein>
<dbReference type="InterPro" id="IPR003102">
    <property type="entry name" value="CREB1-like_pKID"/>
</dbReference>
<dbReference type="InterPro" id="IPR050561">
    <property type="entry name" value="PTP"/>
</dbReference>
<dbReference type="InterPro" id="IPR020422">
    <property type="entry name" value="TYR_PHOSPHATASE_DUAL_dom"/>
</dbReference>
<name>A0AAW1JWD5_POPJA</name>
<dbReference type="GO" id="GO:0006355">
    <property type="term" value="P:regulation of DNA-templated transcription"/>
    <property type="evidence" value="ECO:0007669"/>
    <property type="project" value="InterPro"/>
</dbReference>
<dbReference type="Pfam" id="PF22785">
    <property type="entry name" value="Tc-R-P"/>
    <property type="match status" value="1"/>
</dbReference>
<dbReference type="CDD" id="cd14500">
    <property type="entry name" value="PTP-IVa"/>
    <property type="match status" value="1"/>
</dbReference>
<accession>A0AAW1JWD5</accession>
<feature type="domain" description="Tyrosine specific protein phosphatases" evidence="2">
    <location>
        <begin position="337"/>
        <end position="403"/>
    </location>
</feature>
<evidence type="ECO:0000259" key="1">
    <source>
        <dbReference type="PROSITE" id="PS50054"/>
    </source>
</evidence>
<organism evidence="4 5">
    <name type="scientific">Popillia japonica</name>
    <name type="common">Japanese beetle</name>
    <dbReference type="NCBI Taxonomy" id="7064"/>
    <lineage>
        <taxon>Eukaryota</taxon>
        <taxon>Metazoa</taxon>
        <taxon>Ecdysozoa</taxon>
        <taxon>Arthropoda</taxon>
        <taxon>Hexapoda</taxon>
        <taxon>Insecta</taxon>
        <taxon>Pterygota</taxon>
        <taxon>Neoptera</taxon>
        <taxon>Endopterygota</taxon>
        <taxon>Coleoptera</taxon>
        <taxon>Polyphaga</taxon>
        <taxon>Scarabaeiformia</taxon>
        <taxon>Scarabaeidae</taxon>
        <taxon>Rutelinae</taxon>
        <taxon>Popillia</taxon>
    </lineage>
</organism>
<dbReference type="PROSITE" id="PS50056">
    <property type="entry name" value="TYR_PHOSPHATASE_2"/>
    <property type="match status" value="1"/>
</dbReference>
<dbReference type="EMBL" id="JASPKY010000327">
    <property type="protein sequence ID" value="KAK9708531.1"/>
    <property type="molecule type" value="Genomic_DNA"/>
</dbReference>
<keyword evidence="5" id="KW-1185">Reference proteome</keyword>
<evidence type="ECO:0000259" key="3">
    <source>
        <dbReference type="PROSITE" id="PS50953"/>
    </source>
</evidence>
<reference evidence="4 5" key="1">
    <citation type="journal article" date="2024" name="BMC Genomics">
        <title>De novo assembly and annotation of Popillia japonica's genome with initial clues to its potential as an invasive pest.</title>
        <authorList>
            <person name="Cucini C."/>
            <person name="Boschi S."/>
            <person name="Funari R."/>
            <person name="Cardaioli E."/>
            <person name="Iannotti N."/>
            <person name="Marturano G."/>
            <person name="Paoli F."/>
            <person name="Bruttini M."/>
            <person name="Carapelli A."/>
            <person name="Frati F."/>
            <person name="Nardi F."/>
        </authorList>
    </citation>
    <scope>NUCLEOTIDE SEQUENCE [LARGE SCALE GENOMIC DNA]</scope>
    <source>
        <strain evidence="4">DMR45628</strain>
    </source>
</reference>
<comment type="caution">
    <text evidence="4">The sequence shown here is derived from an EMBL/GenBank/DDBJ whole genome shotgun (WGS) entry which is preliminary data.</text>
</comment>
<feature type="domain" description="Tyrosine-protein phosphatase" evidence="1">
    <location>
        <begin position="263"/>
        <end position="416"/>
    </location>
</feature>
<feature type="domain" description="KID" evidence="3">
    <location>
        <begin position="121"/>
        <end position="180"/>
    </location>
</feature>
<dbReference type="AlphaFoldDB" id="A0AAW1JWD5"/>
<evidence type="ECO:0000313" key="4">
    <source>
        <dbReference type="EMBL" id="KAK9708531.1"/>
    </source>
</evidence>
<evidence type="ECO:0000313" key="5">
    <source>
        <dbReference type="Proteomes" id="UP001458880"/>
    </source>
</evidence>
<dbReference type="InterPro" id="IPR029021">
    <property type="entry name" value="Prot-tyrosine_phosphatase-like"/>
</dbReference>
<dbReference type="InterPro" id="IPR000387">
    <property type="entry name" value="Tyr_Pase_dom"/>
</dbReference>
<dbReference type="PROSITE" id="PS50054">
    <property type="entry name" value="TYR_PHOSPHATASE_DUAL"/>
    <property type="match status" value="1"/>
</dbReference>
<proteinExistence type="predicted"/>
<dbReference type="SUPFAM" id="SSF52799">
    <property type="entry name" value="(Phosphotyrosine protein) phosphatases II"/>
    <property type="match status" value="1"/>
</dbReference>
<dbReference type="Pfam" id="PF02173">
    <property type="entry name" value="pKID"/>
    <property type="match status" value="1"/>
</dbReference>
<dbReference type="PANTHER" id="PTHR23339">
    <property type="entry name" value="TYROSINE SPECIFIC PROTEIN PHOSPHATASE AND DUAL SPECIFICITY PROTEIN PHOSPHATASE"/>
    <property type="match status" value="1"/>
</dbReference>
<dbReference type="Proteomes" id="UP001458880">
    <property type="component" value="Unassembled WGS sequence"/>
</dbReference>
<sequence>MNDSPPIRHARNLNHEEICRTIDGYTVYSSECVTHISQYFSKRLSPIRSMEGIVEENGSVDPLAPSPDPPVAIVSSVQSVIQPNQQSVIQTATNLPPVLSKGNVILVSKPNSVIQTAQANLQTLQVVDAPSDDSFSEEESPKKRRDLLTRRPSYRKILNDLGGGEIAEYYNAMAVNSYTIHGIRMMLAHVFFQSSFLEIRKYFIKPFNIFKYIFGSTSSAEPNKHTIFLTSLTAYQKEHKQKKIVLNGMNNSTNMRQRDLRPAPSEIQCKGFKFLITDRPSDQTIQSYLQELKRHNVTAVVRVCEPSYQTADLQNEGINVYDLEYDDGTSPPNNVVDEWFKLLKKQFHDNPDACVAVHCVAGLGRAPVMVALALIELGLKYEEAVELIREKRRGAINAKQLGFLEKYRPKSRLKQKNGYKNSCCVQ</sequence>